<evidence type="ECO:0000313" key="6">
    <source>
        <dbReference type="Proteomes" id="UP000608024"/>
    </source>
</evidence>
<dbReference type="InterPro" id="IPR051265">
    <property type="entry name" value="HIBADH-related_NP60_sf"/>
</dbReference>
<dbReference type="PIRSF" id="PIRSF000103">
    <property type="entry name" value="HIBADH"/>
    <property type="match status" value="1"/>
</dbReference>
<sequence>MAVRVLIKHGGMPNETNTPSAQKSSVTVLGLGAMGQALAGAFLAAGHPTTVWNRSAGKGEELVARGATRAASAAEAVRASDLVVVCVVDYDASGVILEPLAADLAGRTLVNLTSDTPERAREAAAWAAKEGIAYLDGAVMVPTTVVGTPDALLFHSGPRDAYDRHEEALKALGGHTTYVGEDHGLAALYDLSLLDYFWTSMSGLVHAFALAAADGVPAAAVAPYLKANAGLVQSFVDQTAGEIDAGRYPGEQGNLAMEVAGIDHIVHASEHRGLDTSVLRAARAVARRGVALGHGGDSWTSTVEAVRKP</sequence>
<protein>
    <submittedName>
        <fullName evidence="5">3-hydroxyisobutyrate dehydrogenase</fullName>
    </submittedName>
</protein>
<comment type="similarity">
    <text evidence="1">Belongs to the HIBADH-related family.</text>
</comment>
<dbReference type="GO" id="GO:0016491">
    <property type="term" value="F:oxidoreductase activity"/>
    <property type="evidence" value="ECO:0007669"/>
    <property type="project" value="UniProtKB-KW"/>
</dbReference>
<dbReference type="Pfam" id="PF21761">
    <property type="entry name" value="RedAm-like_C"/>
    <property type="match status" value="1"/>
</dbReference>
<evidence type="ECO:0000313" key="5">
    <source>
        <dbReference type="EMBL" id="GHE65318.1"/>
    </source>
</evidence>
<dbReference type="InterPro" id="IPR015815">
    <property type="entry name" value="HIBADH-related"/>
</dbReference>
<dbReference type="GO" id="GO:0050661">
    <property type="term" value="F:NADP binding"/>
    <property type="evidence" value="ECO:0007669"/>
    <property type="project" value="InterPro"/>
</dbReference>
<evidence type="ECO:0000256" key="2">
    <source>
        <dbReference type="ARBA" id="ARBA00023002"/>
    </source>
</evidence>
<feature type="domain" description="NADPH-dependent reductive aminase-like C-terminal" evidence="4">
    <location>
        <begin position="182"/>
        <end position="308"/>
    </location>
</feature>
<gene>
    <name evidence="5" type="primary">mmsB</name>
    <name evidence="5" type="ORF">GCM10018785_37720</name>
</gene>
<dbReference type="InterPro" id="IPR048666">
    <property type="entry name" value="RedAm-like_C"/>
</dbReference>
<keyword evidence="2" id="KW-0560">Oxidoreductase</keyword>
<keyword evidence="6" id="KW-1185">Reference proteome</keyword>
<dbReference type="AlphaFoldDB" id="A0A918ZQT6"/>
<evidence type="ECO:0000256" key="1">
    <source>
        <dbReference type="ARBA" id="ARBA00009080"/>
    </source>
</evidence>
<dbReference type="Pfam" id="PF03446">
    <property type="entry name" value="NAD_binding_2"/>
    <property type="match status" value="1"/>
</dbReference>
<evidence type="ECO:0000259" key="3">
    <source>
        <dbReference type="Pfam" id="PF03446"/>
    </source>
</evidence>
<dbReference type="EMBL" id="BNBT01000053">
    <property type="protein sequence ID" value="GHE65318.1"/>
    <property type="molecule type" value="Genomic_DNA"/>
</dbReference>
<dbReference type="InterPro" id="IPR006115">
    <property type="entry name" value="6PGDH_NADP-bd"/>
</dbReference>
<comment type="caution">
    <text evidence="5">The sequence shown here is derived from an EMBL/GenBank/DDBJ whole genome shotgun (WGS) entry which is preliminary data.</text>
</comment>
<feature type="domain" description="6-phosphogluconate dehydrogenase NADP-binding" evidence="3">
    <location>
        <begin position="26"/>
        <end position="180"/>
    </location>
</feature>
<dbReference type="InterPro" id="IPR013328">
    <property type="entry name" value="6PGD_dom2"/>
</dbReference>
<organism evidence="5 6">
    <name type="scientific">Streptomyces longispororuber</name>
    <dbReference type="NCBI Taxonomy" id="68230"/>
    <lineage>
        <taxon>Bacteria</taxon>
        <taxon>Bacillati</taxon>
        <taxon>Actinomycetota</taxon>
        <taxon>Actinomycetes</taxon>
        <taxon>Kitasatosporales</taxon>
        <taxon>Streptomycetaceae</taxon>
        <taxon>Streptomyces</taxon>
    </lineage>
</organism>
<dbReference type="PANTHER" id="PTHR43580:SF2">
    <property type="entry name" value="CYTOKINE-LIKE NUCLEAR FACTOR N-PAC"/>
    <property type="match status" value="1"/>
</dbReference>
<name>A0A918ZQT6_9ACTN</name>
<dbReference type="PANTHER" id="PTHR43580">
    <property type="entry name" value="OXIDOREDUCTASE GLYR1-RELATED"/>
    <property type="match status" value="1"/>
</dbReference>
<dbReference type="Gene3D" id="3.40.50.720">
    <property type="entry name" value="NAD(P)-binding Rossmann-like Domain"/>
    <property type="match status" value="1"/>
</dbReference>
<reference evidence="5" key="1">
    <citation type="journal article" date="2014" name="Int. J. Syst. Evol. Microbiol.">
        <title>Complete genome sequence of Corynebacterium casei LMG S-19264T (=DSM 44701T), isolated from a smear-ripened cheese.</title>
        <authorList>
            <consortium name="US DOE Joint Genome Institute (JGI-PGF)"/>
            <person name="Walter F."/>
            <person name="Albersmeier A."/>
            <person name="Kalinowski J."/>
            <person name="Ruckert C."/>
        </authorList>
    </citation>
    <scope>NUCLEOTIDE SEQUENCE</scope>
    <source>
        <strain evidence="5">JCM 4784</strain>
    </source>
</reference>
<evidence type="ECO:0000259" key="4">
    <source>
        <dbReference type="Pfam" id="PF21761"/>
    </source>
</evidence>
<dbReference type="SUPFAM" id="SSF51735">
    <property type="entry name" value="NAD(P)-binding Rossmann-fold domains"/>
    <property type="match status" value="1"/>
</dbReference>
<reference evidence="5" key="2">
    <citation type="submission" date="2020-09" db="EMBL/GenBank/DDBJ databases">
        <authorList>
            <person name="Sun Q."/>
            <person name="Ohkuma M."/>
        </authorList>
    </citation>
    <scope>NUCLEOTIDE SEQUENCE</scope>
    <source>
        <strain evidence="5">JCM 4784</strain>
    </source>
</reference>
<dbReference type="Gene3D" id="1.10.1040.10">
    <property type="entry name" value="N-(1-d-carboxylethyl)-l-norvaline Dehydrogenase, domain 2"/>
    <property type="match status" value="1"/>
</dbReference>
<dbReference type="InterPro" id="IPR036291">
    <property type="entry name" value="NAD(P)-bd_dom_sf"/>
</dbReference>
<proteinExistence type="inferred from homology"/>
<accession>A0A918ZQT6</accession>
<dbReference type="Proteomes" id="UP000608024">
    <property type="component" value="Unassembled WGS sequence"/>
</dbReference>